<dbReference type="InterPro" id="IPR038135">
    <property type="entry name" value="Methylthiotransferase_N_sf"/>
</dbReference>
<dbReference type="GO" id="GO:0046872">
    <property type="term" value="F:metal ion binding"/>
    <property type="evidence" value="ECO:0007669"/>
    <property type="project" value="UniProtKB-KW"/>
</dbReference>
<dbReference type="PROSITE" id="PS51449">
    <property type="entry name" value="MTTASE_N"/>
    <property type="match status" value="1"/>
</dbReference>
<proteinExistence type="predicted"/>
<accession>A0A383CB29</accession>
<dbReference type="InterPro" id="IPR013848">
    <property type="entry name" value="Methylthiotransferase_N"/>
</dbReference>
<evidence type="ECO:0000313" key="2">
    <source>
        <dbReference type="EMBL" id="SVE29374.1"/>
    </source>
</evidence>
<dbReference type="EMBL" id="UINC01207336">
    <property type="protein sequence ID" value="SVE29374.1"/>
    <property type="molecule type" value="Genomic_DNA"/>
</dbReference>
<dbReference type="GO" id="GO:0051539">
    <property type="term" value="F:4 iron, 4 sulfur cluster binding"/>
    <property type="evidence" value="ECO:0007669"/>
    <property type="project" value="UniProtKB-KW"/>
</dbReference>
<dbReference type="Gene3D" id="3.40.50.12160">
    <property type="entry name" value="Methylthiotransferase, N-terminal domain"/>
    <property type="match status" value="1"/>
</dbReference>
<name>A0A383CB29_9ZZZZ</name>
<sequence length="74" mass="8129">MNERDSEAVASKLRIRGYSIVDDDKNADIVLLNTCSVRDQSEQKAIGKAGYLSSRKKGNPNFVLGIMGCMAQNH</sequence>
<protein>
    <recommendedName>
        <fullName evidence="1">MTTase N-terminal domain-containing protein</fullName>
    </recommendedName>
</protein>
<dbReference type="PANTHER" id="PTHR43020">
    <property type="entry name" value="CDK5 REGULATORY SUBUNIT-ASSOCIATED PROTEIN 1"/>
    <property type="match status" value="1"/>
</dbReference>
<dbReference type="AlphaFoldDB" id="A0A383CB29"/>
<organism evidence="2">
    <name type="scientific">marine metagenome</name>
    <dbReference type="NCBI Taxonomy" id="408172"/>
    <lineage>
        <taxon>unclassified sequences</taxon>
        <taxon>metagenomes</taxon>
        <taxon>ecological metagenomes</taxon>
    </lineage>
</organism>
<evidence type="ECO:0000259" key="1">
    <source>
        <dbReference type="PROSITE" id="PS51449"/>
    </source>
</evidence>
<feature type="non-terminal residue" evidence="2">
    <location>
        <position position="74"/>
    </location>
</feature>
<gene>
    <name evidence="2" type="ORF">METZ01_LOCUS482228</name>
</gene>
<dbReference type="GO" id="GO:0035597">
    <property type="term" value="F:tRNA-2-methylthio-N(6)-dimethylallyladenosine(37) synthase activity"/>
    <property type="evidence" value="ECO:0007669"/>
    <property type="project" value="TreeGrafter"/>
</dbReference>
<dbReference type="GO" id="GO:0005829">
    <property type="term" value="C:cytosol"/>
    <property type="evidence" value="ECO:0007669"/>
    <property type="project" value="TreeGrafter"/>
</dbReference>
<reference evidence="2" key="1">
    <citation type="submission" date="2018-05" db="EMBL/GenBank/DDBJ databases">
        <authorList>
            <person name="Lanie J.A."/>
            <person name="Ng W.-L."/>
            <person name="Kazmierczak K.M."/>
            <person name="Andrzejewski T.M."/>
            <person name="Davidsen T.M."/>
            <person name="Wayne K.J."/>
            <person name="Tettelin H."/>
            <person name="Glass J.I."/>
            <person name="Rusch D."/>
            <person name="Podicherti R."/>
            <person name="Tsui H.-C.T."/>
            <person name="Winkler M.E."/>
        </authorList>
    </citation>
    <scope>NUCLEOTIDE SEQUENCE</scope>
</reference>
<feature type="domain" description="MTTase N-terminal" evidence="1">
    <location>
        <begin position="1"/>
        <end position="74"/>
    </location>
</feature>
<dbReference type="Pfam" id="PF00919">
    <property type="entry name" value="UPF0004"/>
    <property type="match status" value="1"/>
</dbReference>
<dbReference type="PANTHER" id="PTHR43020:SF2">
    <property type="entry name" value="MITOCHONDRIAL TRNA METHYLTHIOTRANSFERASE CDK5RAP1"/>
    <property type="match status" value="1"/>
</dbReference>